<gene>
    <name evidence="1" type="ORF">QWT69_14405</name>
</gene>
<dbReference type="EMBL" id="CP129118">
    <property type="protein sequence ID" value="WOV87049.1"/>
    <property type="molecule type" value="Genomic_DNA"/>
</dbReference>
<organism evidence="1 2">
    <name type="scientific">Sporosarcina oncorhynchi</name>
    <dbReference type="NCBI Taxonomy" id="3056444"/>
    <lineage>
        <taxon>Bacteria</taxon>
        <taxon>Bacillati</taxon>
        <taxon>Bacillota</taxon>
        <taxon>Bacilli</taxon>
        <taxon>Bacillales</taxon>
        <taxon>Caryophanaceae</taxon>
        <taxon>Sporosarcina</taxon>
    </lineage>
</organism>
<keyword evidence="2" id="KW-1185">Reference proteome</keyword>
<dbReference type="Proteomes" id="UP001303902">
    <property type="component" value="Chromosome"/>
</dbReference>
<proteinExistence type="predicted"/>
<evidence type="ECO:0000313" key="2">
    <source>
        <dbReference type="Proteomes" id="UP001303902"/>
    </source>
</evidence>
<dbReference type="InterPro" id="IPR012338">
    <property type="entry name" value="Beta-lactam/transpept-like"/>
</dbReference>
<dbReference type="Gene3D" id="3.40.710.10">
    <property type="entry name" value="DD-peptidase/beta-lactamase superfamily"/>
    <property type="match status" value="1"/>
</dbReference>
<protein>
    <submittedName>
        <fullName evidence="1">Uncharacterized protein</fullName>
    </submittedName>
</protein>
<reference evidence="1 2" key="1">
    <citation type="submission" date="2023-06" db="EMBL/GenBank/DDBJ databases">
        <title>Sporosarcina sp. nov., isolated from Korean tranditional fermented seafood 'Jeotgal'.</title>
        <authorList>
            <person name="Yang A.I."/>
            <person name="Shin N.-R."/>
        </authorList>
    </citation>
    <scope>NUCLEOTIDE SEQUENCE [LARGE SCALE GENOMIC DNA]</scope>
    <source>
        <strain evidence="1 2">T2O-4</strain>
    </source>
</reference>
<sequence length="64" mass="7155">MKSLREKIVARLKEAEGTWSVAVEDVNNAESFSINENESFYAAIAVPGTHTITLFQINMNILIE</sequence>
<name>A0ABZ0L6Q3_9BACL</name>
<evidence type="ECO:0000313" key="1">
    <source>
        <dbReference type="EMBL" id="WOV87049.1"/>
    </source>
</evidence>
<dbReference type="RefSeq" id="WP_317966780.1">
    <property type="nucleotide sequence ID" value="NZ_CP129118.1"/>
</dbReference>
<accession>A0ABZ0L6Q3</accession>